<feature type="transmembrane region" description="Helical" evidence="1">
    <location>
        <begin position="297"/>
        <end position="316"/>
    </location>
</feature>
<proteinExistence type="predicted"/>
<evidence type="ECO:0000256" key="1">
    <source>
        <dbReference type="SAM" id="Phobius"/>
    </source>
</evidence>
<feature type="transmembrane region" description="Helical" evidence="1">
    <location>
        <begin position="171"/>
        <end position="190"/>
    </location>
</feature>
<accession>A0A0R2I8W5</accession>
<dbReference type="Proteomes" id="UP000051658">
    <property type="component" value="Unassembled WGS sequence"/>
</dbReference>
<comment type="caution">
    <text evidence="2">The sequence shown here is derived from an EMBL/GenBank/DDBJ whole genome shotgun (WGS) entry which is preliminary data.</text>
</comment>
<dbReference type="PATRIC" id="fig|1449336.4.peg.1101"/>
<keyword evidence="1" id="KW-0812">Transmembrane</keyword>
<sequence length="361" mass="42168">MNKDLNSLLWKHHWKLLSLFFVTVVGIYLYNGLNQVNSWNENYQSTIEQIKLSEGTETIKDYDFSLFYTPGQSSNKIFTTFINEPSHILWIAIALLSFGLFFLDKFSDFDQFLFASRFSKKMIFSTKMIFGFSTLLGSLIIGKIIFIGLLYMRIPNEFFNATFFELLPNQLLSLLFYSLIFSMMMFFAIIIGDVFFLIFVSIGFSISIGFFMNTFRTLFDKWNYYQHGSISRIASNSWVFSLFKAPGIQGEHPPIWYYLVYSVATGLLVALSSHYYKKLSLENNGKFILFSTLNKPLILIVSLYVPFMLVSNWLYADFYNLQLTRFFWLNHLLSFGFGVAFCGSLSWFLLFKKEALKKRSF</sequence>
<keyword evidence="3" id="KW-1185">Reference proteome</keyword>
<evidence type="ECO:0000313" key="2">
    <source>
        <dbReference type="EMBL" id="KRN57821.1"/>
    </source>
</evidence>
<gene>
    <name evidence="2" type="ORF">IV74_GL001076</name>
</gene>
<protein>
    <recommendedName>
        <fullName evidence="4">ABC transporter permease</fullName>
    </recommendedName>
</protein>
<dbReference type="EMBL" id="JQBS01000001">
    <property type="protein sequence ID" value="KRN57821.1"/>
    <property type="molecule type" value="Genomic_DNA"/>
</dbReference>
<name>A0A0R2I8W5_CARDV</name>
<evidence type="ECO:0008006" key="4">
    <source>
        <dbReference type="Google" id="ProtNLM"/>
    </source>
</evidence>
<dbReference type="eggNOG" id="ENOG502ZDT6">
    <property type="taxonomic scope" value="Bacteria"/>
</dbReference>
<feature type="transmembrane region" description="Helical" evidence="1">
    <location>
        <begin position="128"/>
        <end position="151"/>
    </location>
</feature>
<dbReference type="InterPro" id="IPR053046">
    <property type="entry name" value="ABC-5_transporter"/>
</dbReference>
<feature type="transmembrane region" description="Helical" evidence="1">
    <location>
        <begin position="195"/>
        <end position="215"/>
    </location>
</feature>
<evidence type="ECO:0000313" key="3">
    <source>
        <dbReference type="Proteomes" id="UP000051658"/>
    </source>
</evidence>
<dbReference type="RefSeq" id="WP_034568440.1">
    <property type="nucleotide sequence ID" value="NZ_JQBS01000001.1"/>
</dbReference>
<keyword evidence="1" id="KW-1133">Transmembrane helix</keyword>
<reference evidence="2 3" key="1">
    <citation type="journal article" date="2015" name="Genome Announc.">
        <title>Expanding the biotechnology potential of lactobacilli through comparative genomics of 213 strains and associated genera.</title>
        <authorList>
            <person name="Sun Z."/>
            <person name="Harris H.M."/>
            <person name="McCann A."/>
            <person name="Guo C."/>
            <person name="Argimon S."/>
            <person name="Zhang W."/>
            <person name="Yang X."/>
            <person name="Jeffery I.B."/>
            <person name="Cooney J.C."/>
            <person name="Kagawa T.F."/>
            <person name="Liu W."/>
            <person name="Song Y."/>
            <person name="Salvetti E."/>
            <person name="Wrobel A."/>
            <person name="Rasinkangas P."/>
            <person name="Parkhill J."/>
            <person name="Rea M.C."/>
            <person name="O'Sullivan O."/>
            <person name="Ritari J."/>
            <person name="Douillard F.P."/>
            <person name="Paul Ross R."/>
            <person name="Yang R."/>
            <person name="Briner A.E."/>
            <person name="Felis G.E."/>
            <person name="de Vos W.M."/>
            <person name="Barrangou R."/>
            <person name="Klaenhammer T.R."/>
            <person name="Caufield P.W."/>
            <person name="Cui Y."/>
            <person name="Zhang H."/>
            <person name="O'Toole P.W."/>
        </authorList>
    </citation>
    <scope>NUCLEOTIDE SEQUENCE [LARGE SCALE GENOMIC DNA]</scope>
    <source>
        <strain evidence="2 3">DSM 20623</strain>
    </source>
</reference>
<dbReference type="PANTHER" id="PTHR39177">
    <property type="entry name" value="ABC TRANSPORTER PERMEASE YTRC-RELATED"/>
    <property type="match status" value="1"/>
</dbReference>
<feature type="transmembrane region" description="Helical" evidence="1">
    <location>
        <begin position="88"/>
        <end position="107"/>
    </location>
</feature>
<keyword evidence="1" id="KW-0472">Membrane</keyword>
<dbReference type="AlphaFoldDB" id="A0A0R2I8W5"/>
<feature type="transmembrane region" description="Helical" evidence="1">
    <location>
        <begin position="12"/>
        <end position="30"/>
    </location>
</feature>
<feature type="transmembrane region" description="Helical" evidence="1">
    <location>
        <begin position="328"/>
        <end position="351"/>
    </location>
</feature>
<feature type="transmembrane region" description="Helical" evidence="1">
    <location>
        <begin position="255"/>
        <end position="276"/>
    </location>
</feature>
<dbReference type="PANTHER" id="PTHR39177:SF1">
    <property type="entry name" value="ABC TRANSPORTER PERMEASE YTRC-RELATED"/>
    <property type="match status" value="1"/>
</dbReference>
<organism evidence="2 3">
    <name type="scientific">Carnobacterium divergens DSM 20623</name>
    <dbReference type="NCBI Taxonomy" id="1449336"/>
    <lineage>
        <taxon>Bacteria</taxon>
        <taxon>Bacillati</taxon>
        <taxon>Bacillota</taxon>
        <taxon>Bacilli</taxon>
        <taxon>Lactobacillales</taxon>
        <taxon>Carnobacteriaceae</taxon>
        <taxon>Carnobacterium</taxon>
    </lineage>
</organism>
<dbReference type="GeneID" id="89589583"/>